<proteinExistence type="predicted"/>
<dbReference type="SUPFAM" id="SSF56281">
    <property type="entry name" value="Metallo-hydrolase/oxidoreductase"/>
    <property type="match status" value="1"/>
</dbReference>
<comment type="caution">
    <text evidence="3">The sequence shown here is derived from an EMBL/GenBank/DDBJ whole genome shotgun (WGS) entry which is preliminary data.</text>
</comment>
<dbReference type="PANTHER" id="PTHR30619:SF1">
    <property type="entry name" value="RECOMBINATION PROTEIN 2"/>
    <property type="match status" value="1"/>
</dbReference>
<accession>A0A1F6MS51</accession>
<dbReference type="EMBL" id="MFQN01000014">
    <property type="protein sequence ID" value="OGH74462.1"/>
    <property type="molecule type" value="Genomic_DNA"/>
</dbReference>
<dbReference type="InterPro" id="IPR052159">
    <property type="entry name" value="Competence_DNA_uptake"/>
</dbReference>
<dbReference type="CDD" id="cd07731">
    <property type="entry name" value="ComA-like_MBL-fold"/>
    <property type="match status" value="1"/>
</dbReference>
<dbReference type="Pfam" id="PF00753">
    <property type="entry name" value="Lactamase_B"/>
    <property type="match status" value="1"/>
</dbReference>
<dbReference type="PANTHER" id="PTHR30619">
    <property type="entry name" value="DNA INTERNALIZATION/COMPETENCE PROTEIN COMEC/REC2"/>
    <property type="match status" value="1"/>
</dbReference>
<feature type="domain" description="Metallo-beta-lactamase" evidence="2">
    <location>
        <begin position="56"/>
        <end position="263"/>
    </location>
</feature>
<dbReference type="InterPro" id="IPR035681">
    <property type="entry name" value="ComA-like_MBL"/>
</dbReference>
<protein>
    <recommendedName>
        <fullName evidence="2">Metallo-beta-lactamase domain-containing protein</fullName>
    </recommendedName>
</protein>
<dbReference type="Proteomes" id="UP000178347">
    <property type="component" value="Unassembled WGS sequence"/>
</dbReference>
<reference evidence="3 4" key="1">
    <citation type="journal article" date="2016" name="Nat. Commun.">
        <title>Thousands of microbial genomes shed light on interconnected biogeochemical processes in an aquifer system.</title>
        <authorList>
            <person name="Anantharaman K."/>
            <person name="Brown C.T."/>
            <person name="Hug L.A."/>
            <person name="Sharon I."/>
            <person name="Castelle C.J."/>
            <person name="Probst A.J."/>
            <person name="Thomas B.C."/>
            <person name="Singh A."/>
            <person name="Wilkins M.J."/>
            <person name="Karaoz U."/>
            <person name="Brodie E.L."/>
            <person name="Williams K.H."/>
            <person name="Hubbard S.S."/>
            <person name="Banfield J.F."/>
        </authorList>
    </citation>
    <scope>NUCLEOTIDE SEQUENCE [LARGE SCALE GENOMIC DNA]</scope>
</reference>
<organism evidence="3 4">
    <name type="scientific">Candidatus Magasanikbacteria bacterium RIFCSPLOWO2_12_FULL_43_12</name>
    <dbReference type="NCBI Taxonomy" id="1798692"/>
    <lineage>
        <taxon>Bacteria</taxon>
        <taxon>Candidatus Magasanikiibacteriota</taxon>
    </lineage>
</organism>
<evidence type="ECO:0000256" key="1">
    <source>
        <dbReference type="SAM" id="Phobius"/>
    </source>
</evidence>
<dbReference type="Gene3D" id="3.60.15.10">
    <property type="entry name" value="Ribonuclease Z/Hydroxyacylglutathione hydrolase-like"/>
    <property type="match status" value="1"/>
</dbReference>
<dbReference type="InterPro" id="IPR001279">
    <property type="entry name" value="Metallo-B-lactamas"/>
</dbReference>
<keyword evidence="1" id="KW-0472">Membrane</keyword>
<dbReference type="InterPro" id="IPR036866">
    <property type="entry name" value="RibonucZ/Hydroxyglut_hydro"/>
</dbReference>
<dbReference type="AlphaFoldDB" id="A0A1F6MS51"/>
<keyword evidence="1" id="KW-1133">Transmembrane helix</keyword>
<evidence type="ECO:0000313" key="4">
    <source>
        <dbReference type="Proteomes" id="UP000178347"/>
    </source>
</evidence>
<keyword evidence="1" id="KW-0812">Transmembrane</keyword>
<sequence>MPKVTKIVFILLIITFGLIFYVRFEDGRLEVKIESKNSVVKESKKENLQITFFDIGQGDASFIEFPTGEQMLVDCAVDSRILSALGRVMEFYDRDLDYLVVTHPDSDHYGGCEDVLRRFQVKNIIYNDVKKFGDSVWESFWRTVQAEDAVYYPVNQPAVWEVGSSTIHYLYPDHSVVSSTAFVHGQKELGDNNASIVFRLDYAGSSVLFTGDMENELEQYLINKKREQLKSDILKVGHHGSAGASGKLFLEAIKPEYAVISVGADNSYGHPSLRVLRRLERAGAKGLRTDEMGDISFQISNEAVSLKNK</sequence>
<name>A0A1F6MS51_9BACT</name>
<feature type="transmembrane region" description="Helical" evidence="1">
    <location>
        <begin position="7"/>
        <end position="24"/>
    </location>
</feature>
<gene>
    <name evidence="3" type="ORF">A3G00_00190</name>
</gene>
<evidence type="ECO:0000259" key="2">
    <source>
        <dbReference type="Pfam" id="PF00753"/>
    </source>
</evidence>
<dbReference type="STRING" id="1798692.A3G00_00190"/>
<evidence type="ECO:0000313" key="3">
    <source>
        <dbReference type="EMBL" id="OGH74462.1"/>
    </source>
</evidence>